<dbReference type="EMBL" id="NKUJ01000005">
    <property type="protein sequence ID" value="RMJ19789.1"/>
    <property type="molecule type" value="Genomic_DNA"/>
</dbReference>
<protein>
    <submittedName>
        <fullName evidence="1">Uncharacterized protein</fullName>
    </submittedName>
</protein>
<name>A0A3M2SQF6_9HYPO</name>
<organism evidence="1 2">
    <name type="scientific">Fusarium kuroshium</name>
    <dbReference type="NCBI Taxonomy" id="2010991"/>
    <lineage>
        <taxon>Eukaryota</taxon>
        <taxon>Fungi</taxon>
        <taxon>Dikarya</taxon>
        <taxon>Ascomycota</taxon>
        <taxon>Pezizomycotina</taxon>
        <taxon>Sordariomycetes</taxon>
        <taxon>Hypocreomycetidae</taxon>
        <taxon>Hypocreales</taxon>
        <taxon>Nectriaceae</taxon>
        <taxon>Fusarium</taxon>
        <taxon>Fusarium solani species complex</taxon>
    </lineage>
</organism>
<accession>A0A3M2SQF6</accession>
<sequence length="135" mass="15036">MPPSRQRTINDHSKSKLVDSSLCRACKILAFSFLKKALWSTVRPPWLVQGLPLSSVELARFWAFLQSEKALWSTREESSLVNHGAGPVLSTTYQRTPAGPAERGLLLNLWFTRGLAPQPLQARTEGRSHAAKGNR</sequence>
<reference evidence="1 2" key="1">
    <citation type="submission" date="2017-06" db="EMBL/GenBank/DDBJ databases">
        <title>Comparative genomic analysis of Ambrosia Fusariam Clade fungi.</title>
        <authorList>
            <person name="Stajich J.E."/>
            <person name="Carrillo J."/>
            <person name="Kijimoto T."/>
            <person name="Eskalen A."/>
            <person name="O'Donnell K."/>
            <person name="Kasson M."/>
        </authorList>
    </citation>
    <scope>NUCLEOTIDE SEQUENCE [LARGE SCALE GENOMIC DNA]</scope>
    <source>
        <strain evidence="1">UCR3666</strain>
    </source>
</reference>
<proteinExistence type="predicted"/>
<dbReference type="Proteomes" id="UP000277212">
    <property type="component" value="Unassembled WGS sequence"/>
</dbReference>
<evidence type="ECO:0000313" key="1">
    <source>
        <dbReference type="EMBL" id="RMJ19789.1"/>
    </source>
</evidence>
<evidence type="ECO:0000313" key="2">
    <source>
        <dbReference type="Proteomes" id="UP000277212"/>
    </source>
</evidence>
<keyword evidence="2" id="KW-1185">Reference proteome</keyword>
<comment type="caution">
    <text evidence="1">The sequence shown here is derived from an EMBL/GenBank/DDBJ whole genome shotgun (WGS) entry which is preliminary data.</text>
</comment>
<gene>
    <name evidence="1" type="ORF">CDV36_000550</name>
</gene>
<dbReference type="AlphaFoldDB" id="A0A3M2SQF6"/>